<dbReference type="NCBIfam" id="TIGR00406">
    <property type="entry name" value="prmA"/>
    <property type="match status" value="1"/>
</dbReference>
<comment type="subcellular location">
    <subcellularLocation>
        <location evidence="6">Cytoplasm</location>
    </subcellularLocation>
</comment>
<dbReference type="Gene3D" id="3.40.50.150">
    <property type="entry name" value="Vaccinia Virus protein VP39"/>
    <property type="match status" value="1"/>
</dbReference>
<dbReference type="InterPro" id="IPR050078">
    <property type="entry name" value="Ribosomal_L11_MeTrfase_PrmA"/>
</dbReference>
<evidence type="ECO:0000256" key="4">
    <source>
        <dbReference type="ARBA" id="ARBA00022679"/>
    </source>
</evidence>
<dbReference type="EC" id="2.1.1.-" evidence="6"/>
<comment type="caution">
    <text evidence="7">The sequence shown here is derived from an EMBL/GenBank/DDBJ whole genome shotgun (WGS) entry which is preliminary data.</text>
</comment>
<keyword evidence="2 6" id="KW-0963">Cytoplasm</keyword>
<organism evidence="7 8">
    <name type="scientific">Waterburya agarophytonicola KI4</name>
    <dbReference type="NCBI Taxonomy" id="2874699"/>
    <lineage>
        <taxon>Bacteria</taxon>
        <taxon>Bacillati</taxon>
        <taxon>Cyanobacteriota</taxon>
        <taxon>Cyanophyceae</taxon>
        <taxon>Pleurocapsales</taxon>
        <taxon>Hyellaceae</taxon>
        <taxon>Waterburya</taxon>
        <taxon>Waterburya agarophytonicola</taxon>
    </lineage>
</organism>
<evidence type="ECO:0000256" key="3">
    <source>
        <dbReference type="ARBA" id="ARBA00022603"/>
    </source>
</evidence>
<dbReference type="RefSeq" id="WP_229642767.1">
    <property type="nucleotide sequence ID" value="NZ_JADWDC010000101.1"/>
</dbReference>
<dbReference type="Proteomes" id="UP000729733">
    <property type="component" value="Unassembled WGS sequence"/>
</dbReference>
<keyword evidence="7" id="KW-0687">Ribonucleoprotein</keyword>
<dbReference type="PANTHER" id="PTHR43648:SF1">
    <property type="entry name" value="ELECTRON TRANSFER FLAVOPROTEIN BETA SUBUNIT LYSINE METHYLTRANSFERASE"/>
    <property type="match status" value="1"/>
</dbReference>
<feature type="binding site" evidence="6">
    <location>
        <position position="245"/>
    </location>
    <ligand>
        <name>S-adenosyl-L-methionine</name>
        <dbReference type="ChEBI" id="CHEBI:59789"/>
    </ligand>
</feature>
<comment type="catalytic activity">
    <reaction evidence="6">
        <text>L-lysyl-[protein] + 3 S-adenosyl-L-methionine = N(6),N(6),N(6)-trimethyl-L-lysyl-[protein] + 3 S-adenosyl-L-homocysteine + 3 H(+)</text>
        <dbReference type="Rhea" id="RHEA:54192"/>
        <dbReference type="Rhea" id="RHEA-COMP:9752"/>
        <dbReference type="Rhea" id="RHEA-COMP:13826"/>
        <dbReference type="ChEBI" id="CHEBI:15378"/>
        <dbReference type="ChEBI" id="CHEBI:29969"/>
        <dbReference type="ChEBI" id="CHEBI:57856"/>
        <dbReference type="ChEBI" id="CHEBI:59789"/>
        <dbReference type="ChEBI" id="CHEBI:61961"/>
    </reaction>
</comment>
<dbReference type="HAMAP" id="MF_00735">
    <property type="entry name" value="Methyltr_PrmA"/>
    <property type="match status" value="1"/>
</dbReference>
<comment type="similarity">
    <text evidence="1 6">Belongs to the methyltransferase superfamily. PrmA family.</text>
</comment>
<evidence type="ECO:0000313" key="8">
    <source>
        <dbReference type="Proteomes" id="UP000729733"/>
    </source>
</evidence>
<dbReference type="InterPro" id="IPR004498">
    <property type="entry name" value="Ribosomal_PrmA_MeTrfase"/>
</dbReference>
<dbReference type="GO" id="GO:0008276">
    <property type="term" value="F:protein methyltransferase activity"/>
    <property type="evidence" value="ECO:0007669"/>
    <property type="project" value="UniProtKB-UniRule"/>
</dbReference>
<keyword evidence="4 6" id="KW-0808">Transferase</keyword>
<comment type="function">
    <text evidence="6">Methylates ribosomal protein L11.</text>
</comment>
<dbReference type="EMBL" id="JADWDC010000101">
    <property type="protein sequence ID" value="MCC0179670.1"/>
    <property type="molecule type" value="Genomic_DNA"/>
</dbReference>
<feature type="binding site" evidence="6">
    <location>
        <position position="199"/>
    </location>
    <ligand>
        <name>S-adenosyl-L-methionine</name>
        <dbReference type="ChEBI" id="CHEBI:59789"/>
    </ligand>
</feature>
<keyword evidence="5 6" id="KW-0949">S-adenosyl-L-methionine</keyword>
<sequence length="311" mass="35069">MSNRWWEIVVKCEPVMEESVFWRLEKFGCSGTATEIKIWENENNVESQSALNEQILIRTYIPEISTQLLDLAALSLWLEQDAKLLEVSTPEAKWHLIDEEDWATNWKQHWQPAEIGDRFLIYPAWETPPEDSEKIILKLDPGAAFGTGTHPTTQLCLESVEMRLYSNAETQTIADLGCGSGILSLGAVLLGAKKAYAVDTDALATKTCRSNCQLNEIERNSLIVADGSIEKLIESGEIFDGVVCNILADVIVELFPQFNQITHDKSWAILSGILISQADMIADVVEQNGWTVAALWKRKDWCCFNIRRSEY</sequence>
<evidence type="ECO:0000313" key="7">
    <source>
        <dbReference type="EMBL" id="MCC0179670.1"/>
    </source>
</evidence>
<name>A0A964BUC9_9CYAN</name>
<dbReference type="GO" id="GO:0005840">
    <property type="term" value="C:ribosome"/>
    <property type="evidence" value="ECO:0007669"/>
    <property type="project" value="UniProtKB-KW"/>
</dbReference>
<accession>A0A964BUC9</accession>
<keyword evidence="3 6" id="KW-0489">Methyltransferase</keyword>
<dbReference type="AlphaFoldDB" id="A0A964BUC9"/>
<dbReference type="GO" id="GO:0032259">
    <property type="term" value="P:methylation"/>
    <property type="evidence" value="ECO:0007669"/>
    <property type="project" value="UniProtKB-KW"/>
</dbReference>
<protein>
    <recommendedName>
        <fullName evidence="6">Ribosomal protein L11 methyltransferase</fullName>
        <shortName evidence="6">L11 Mtase</shortName>
        <ecNumber evidence="6">2.1.1.-</ecNumber>
    </recommendedName>
</protein>
<feature type="binding site" evidence="6">
    <location>
        <position position="153"/>
    </location>
    <ligand>
        <name>S-adenosyl-L-methionine</name>
        <dbReference type="ChEBI" id="CHEBI:59789"/>
    </ligand>
</feature>
<dbReference type="PIRSF" id="PIRSF000401">
    <property type="entry name" value="RPL11_MTase"/>
    <property type="match status" value="1"/>
</dbReference>
<dbReference type="GO" id="GO:0005737">
    <property type="term" value="C:cytoplasm"/>
    <property type="evidence" value="ECO:0007669"/>
    <property type="project" value="UniProtKB-SubCell"/>
</dbReference>
<evidence type="ECO:0000256" key="6">
    <source>
        <dbReference type="HAMAP-Rule" id="MF_00735"/>
    </source>
</evidence>
<dbReference type="CDD" id="cd02440">
    <property type="entry name" value="AdoMet_MTases"/>
    <property type="match status" value="1"/>
</dbReference>
<reference evidence="7" key="1">
    <citation type="journal article" date="2021" name="Antonie Van Leeuwenhoek">
        <title>Draft genome and description of Waterburya agarophytonicola gen. nov. sp. nov. (Pleurocapsales, Cyanobacteria): a seaweed symbiont.</title>
        <authorList>
            <person name="Bonthond G."/>
            <person name="Shalygin S."/>
            <person name="Bayer T."/>
            <person name="Weinberger F."/>
        </authorList>
    </citation>
    <scope>NUCLEOTIDE SEQUENCE</scope>
    <source>
        <strain evidence="7">KI4</strain>
    </source>
</reference>
<dbReference type="SUPFAM" id="SSF53335">
    <property type="entry name" value="S-adenosyl-L-methionine-dependent methyltransferases"/>
    <property type="match status" value="1"/>
</dbReference>
<dbReference type="InterPro" id="IPR029063">
    <property type="entry name" value="SAM-dependent_MTases_sf"/>
</dbReference>
<dbReference type="PANTHER" id="PTHR43648">
    <property type="entry name" value="ELECTRON TRANSFER FLAVOPROTEIN BETA SUBUNIT LYSINE METHYLTRANSFERASE"/>
    <property type="match status" value="1"/>
</dbReference>
<evidence type="ECO:0000256" key="1">
    <source>
        <dbReference type="ARBA" id="ARBA00009741"/>
    </source>
</evidence>
<dbReference type="Pfam" id="PF06325">
    <property type="entry name" value="PrmA"/>
    <property type="match status" value="1"/>
</dbReference>
<proteinExistence type="inferred from homology"/>
<gene>
    <name evidence="6" type="primary">prmA</name>
    <name evidence="7" type="ORF">I4641_22215</name>
</gene>
<feature type="binding site" evidence="6">
    <location>
        <position position="177"/>
    </location>
    <ligand>
        <name>S-adenosyl-L-methionine</name>
        <dbReference type="ChEBI" id="CHEBI:59789"/>
    </ligand>
</feature>
<keyword evidence="7" id="KW-0689">Ribosomal protein</keyword>
<evidence type="ECO:0000256" key="2">
    <source>
        <dbReference type="ARBA" id="ARBA00022490"/>
    </source>
</evidence>
<keyword evidence="8" id="KW-1185">Reference proteome</keyword>
<evidence type="ECO:0000256" key="5">
    <source>
        <dbReference type="ARBA" id="ARBA00022691"/>
    </source>
</evidence>